<organism evidence="2 3">
    <name type="scientific">Geothrix limicola</name>
    <dbReference type="NCBI Taxonomy" id="2927978"/>
    <lineage>
        <taxon>Bacteria</taxon>
        <taxon>Pseudomonadati</taxon>
        <taxon>Acidobacteriota</taxon>
        <taxon>Holophagae</taxon>
        <taxon>Holophagales</taxon>
        <taxon>Holophagaceae</taxon>
        <taxon>Geothrix</taxon>
    </lineage>
</organism>
<evidence type="ECO:0000313" key="3">
    <source>
        <dbReference type="Proteomes" id="UP001165069"/>
    </source>
</evidence>
<dbReference type="EMBL" id="BSDE01000004">
    <property type="protein sequence ID" value="GLH73842.1"/>
    <property type="molecule type" value="Genomic_DNA"/>
</dbReference>
<sequence length="40" mass="4579">MAAHTFRHPDLDHSELLNWALALVGALVAWWLWPTAFLAH</sequence>
<dbReference type="Proteomes" id="UP001165069">
    <property type="component" value="Unassembled WGS sequence"/>
</dbReference>
<feature type="transmembrane region" description="Helical" evidence="1">
    <location>
        <begin position="16"/>
        <end position="39"/>
    </location>
</feature>
<name>A0ABQ5QGQ5_9BACT</name>
<protein>
    <submittedName>
        <fullName evidence="2">Uncharacterized protein</fullName>
    </submittedName>
</protein>
<evidence type="ECO:0000256" key="1">
    <source>
        <dbReference type="SAM" id="Phobius"/>
    </source>
</evidence>
<gene>
    <name evidence="2" type="ORF">GETHLI_23440</name>
</gene>
<reference evidence="2 3" key="1">
    <citation type="journal article" date="2023" name="Antonie Van Leeuwenhoek">
        <title>Mesoterricola silvestris gen. nov., sp. nov., Mesoterricola sediminis sp. nov., Geothrix oryzae sp. nov., Geothrix edaphica sp. nov., Geothrix rubra sp. nov., and Geothrix limicola sp. nov., six novel members of Acidobacteriota isolated from soils.</title>
        <authorList>
            <person name="Itoh H."/>
            <person name="Sugisawa Y."/>
            <person name="Mise K."/>
            <person name="Xu Z."/>
            <person name="Kuniyasu M."/>
            <person name="Ushijima N."/>
            <person name="Kawano K."/>
            <person name="Kobayashi E."/>
            <person name="Shiratori Y."/>
            <person name="Masuda Y."/>
            <person name="Senoo K."/>
        </authorList>
    </citation>
    <scope>NUCLEOTIDE SEQUENCE [LARGE SCALE GENOMIC DNA]</scope>
    <source>
        <strain evidence="2 3">Red804</strain>
    </source>
</reference>
<evidence type="ECO:0000313" key="2">
    <source>
        <dbReference type="EMBL" id="GLH73842.1"/>
    </source>
</evidence>
<keyword evidence="3" id="KW-1185">Reference proteome</keyword>
<keyword evidence="1" id="KW-1133">Transmembrane helix</keyword>
<accession>A0ABQ5QGQ5</accession>
<keyword evidence="1" id="KW-0812">Transmembrane</keyword>
<keyword evidence="1" id="KW-0472">Membrane</keyword>
<dbReference type="RefSeq" id="WP_285575468.1">
    <property type="nucleotide sequence ID" value="NZ_BSDE01000004.1"/>
</dbReference>
<comment type="caution">
    <text evidence="2">The sequence shown here is derived from an EMBL/GenBank/DDBJ whole genome shotgun (WGS) entry which is preliminary data.</text>
</comment>
<proteinExistence type="predicted"/>